<dbReference type="GO" id="GO:0017119">
    <property type="term" value="C:Golgi transport complex"/>
    <property type="evidence" value="ECO:0007669"/>
    <property type="project" value="InterPro"/>
</dbReference>
<dbReference type="Proteomes" id="UP000270094">
    <property type="component" value="Unassembled WGS sequence"/>
</dbReference>
<keyword evidence="5" id="KW-0653">Protein transport</keyword>
<dbReference type="GO" id="GO:0006891">
    <property type="term" value="P:intra-Golgi vesicle-mediated transport"/>
    <property type="evidence" value="ECO:0007669"/>
    <property type="project" value="InterPro"/>
</dbReference>
<evidence type="ECO:0000256" key="1">
    <source>
        <dbReference type="ARBA" id="ARBA00004395"/>
    </source>
</evidence>
<dbReference type="EMBL" id="UYYB01103029">
    <property type="protein sequence ID" value="VDM78818.1"/>
    <property type="molecule type" value="Genomic_DNA"/>
</dbReference>
<dbReference type="OrthoDB" id="46189at2759"/>
<evidence type="ECO:0000256" key="4">
    <source>
        <dbReference type="ARBA" id="ARBA00022448"/>
    </source>
</evidence>
<keyword evidence="6" id="KW-0333">Golgi apparatus</keyword>
<protein>
    <recommendedName>
        <fullName evidence="3">Conserved oligomeric Golgi complex subunit 1</fullName>
    </recommendedName>
</protein>
<keyword evidence="9" id="KW-1185">Reference proteome</keyword>
<dbReference type="GO" id="GO:0015031">
    <property type="term" value="P:protein transport"/>
    <property type="evidence" value="ECO:0007669"/>
    <property type="project" value="UniProtKB-KW"/>
</dbReference>
<dbReference type="PANTHER" id="PTHR31658:SF0">
    <property type="entry name" value="CONSERVED OLIGOMERIC GOLGI COMPLEX SUBUNIT 1"/>
    <property type="match status" value="1"/>
</dbReference>
<keyword evidence="4" id="KW-0813">Transport</keyword>
<evidence type="ECO:0000256" key="2">
    <source>
        <dbReference type="ARBA" id="ARBA00006653"/>
    </source>
</evidence>
<evidence type="ECO:0000313" key="8">
    <source>
        <dbReference type="EMBL" id="VDM78818.1"/>
    </source>
</evidence>
<sequence length="172" mass="19301">MQLALEWERIELKEIGVVEVPIVFSPPLQTALFTLSCRLGELKEIGVVEVPIVFSPPLQTALFTLSCRLGEVCIAHLLSRSVRKRLASEIANLLAQTLNEAIEHANSVQRTWIQLLFDCKVLSSMYPDDRLKKFIPIIESHIDPFDLSLLTPHLSTNVRLAVSRSQASCLLK</sequence>
<reference evidence="8 9" key="1">
    <citation type="submission" date="2018-11" db="EMBL/GenBank/DDBJ databases">
        <authorList>
            <consortium name="Pathogen Informatics"/>
        </authorList>
    </citation>
    <scope>NUCLEOTIDE SEQUENCE [LARGE SCALE GENOMIC DNA]</scope>
</reference>
<dbReference type="GO" id="GO:0000139">
    <property type="term" value="C:Golgi membrane"/>
    <property type="evidence" value="ECO:0007669"/>
    <property type="project" value="UniProtKB-SubCell"/>
</dbReference>
<evidence type="ECO:0000313" key="9">
    <source>
        <dbReference type="Proteomes" id="UP000270094"/>
    </source>
</evidence>
<evidence type="ECO:0000256" key="7">
    <source>
        <dbReference type="ARBA" id="ARBA00023136"/>
    </source>
</evidence>
<name>A0A3P7LI06_STRVU</name>
<keyword evidence="7" id="KW-0472">Membrane</keyword>
<comment type="subcellular location">
    <subcellularLocation>
        <location evidence="1">Golgi apparatus membrane</location>
        <topology evidence="1">Peripheral membrane protein</topology>
    </subcellularLocation>
</comment>
<dbReference type="InterPro" id="IPR033370">
    <property type="entry name" value="COG1"/>
</dbReference>
<dbReference type="AlphaFoldDB" id="A0A3P7LI06"/>
<accession>A0A3P7LI06</accession>
<evidence type="ECO:0000256" key="5">
    <source>
        <dbReference type="ARBA" id="ARBA00022927"/>
    </source>
</evidence>
<dbReference type="PANTHER" id="PTHR31658">
    <property type="entry name" value="CONSERVED OLIGOMERIC GOLGI COMPLEX SUBUNIT 1"/>
    <property type="match status" value="1"/>
</dbReference>
<evidence type="ECO:0000256" key="6">
    <source>
        <dbReference type="ARBA" id="ARBA00023034"/>
    </source>
</evidence>
<gene>
    <name evidence="8" type="ORF">SVUK_LOCUS13816</name>
</gene>
<proteinExistence type="inferred from homology"/>
<evidence type="ECO:0000256" key="3">
    <source>
        <dbReference type="ARBA" id="ARBA00020978"/>
    </source>
</evidence>
<comment type="similarity">
    <text evidence="2">Belongs to the COG1 family.</text>
</comment>
<organism evidence="8 9">
    <name type="scientific">Strongylus vulgaris</name>
    <name type="common">Blood worm</name>
    <dbReference type="NCBI Taxonomy" id="40348"/>
    <lineage>
        <taxon>Eukaryota</taxon>
        <taxon>Metazoa</taxon>
        <taxon>Ecdysozoa</taxon>
        <taxon>Nematoda</taxon>
        <taxon>Chromadorea</taxon>
        <taxon>Rhabditida</taxon>
        <taxon>Rhabditina</taxon>
        <taxon>Rhabditomorpha</taxon>
        <taxon>Strongyloidea</taxon>
        <taxon>Strongylidae</taxon>
        <taxon>Strongylus</taxon>
    </lineage>
</organism>